<accession>A0A1A8SG38</accession>
<dbReference type="GO" id="GO:0016020">
    <property type="term" value="C:membrane"/>
    <property type="evidence" value="ECO:0007669"/>
    <property type="project" value="UniProtKB-SubCell"/>
</dbReference>
<dbReference type="AlphaFoldDB" id="A0A1A8SG38"/>
<proteinExistence type="predicted"/>
<dbReference type="GO" id="GO:0004252">
    <property type="term" value="F:serine-type endopeptidase activity"/>
    <property type="evidence" value="ECO:0007669"/>
    <property type="project" value="InterPro"/>
</dbReference>
<dbReference type="PANTHER" id="PTHR43066">
    <property type="entry name" value="RHOMBOID-RELATED PROTEIN"/>
    <property type="match status" value="1"/>
</dbReference>
<organism evidence="7">
    <name type="scientific">Nothobranchius rachovii</name>
    <name type="common">bluefin notho</name>
    <dbReference type="NCBI Taxonomy" id="451742"/>
    <lineage>
        <taxon>Eukaryota</taxon>
        <taxon>Metazoa</taxon>
        <taxon>Chordata</taxon>
        <taxon>Craniata</taxon>
        <taxon>Vertebrata</taxon>
        <taxon>Euteleostomi</taxon>
        <taxon>Actinopterygii</taxon>
        <taxon>Neopterygii</taxon>
        <taxon>Teleostei</taxon>
        <taxon>Neoteleostei</taxon>
        <taxon>Acanthomorphata</taxon>
        <taxon>Ovalentaria</taxon>
        <taxon>Atherinomorphae</taxon>
        <taxon>Cyprinodontiformes</taxon>
        <taxon>Nothobranchiidae</taxon>
        <taxon>Nothobranchius</taxon>
    </lineage>
</organism>
<protein>
    <submittedName>
        <fullName evidence="7">Rhomboid domain containing 3</fullName>
    </submittedName>
</protein>
<dbReference type="PANTHER" id="PTHR43066:SF16">
    <property type="entry name" value="RHOMBOID DOMAIN-CONTAINING PROTEIN 3"/>
    <property type="match status" value="1"/>
</dbReference>
<evidence type="ECO:0000256" key="1">
    <source>
        <dbReference type="ARBA" id="ARBA00004141"/>
    </source>
</evidence>
<evidence type="ECO:0000256" key="3">
    <source>
        <dbReference type="ARBA" id="ARBA00022989"/>
    </source>
</evidence>
<reference evidence="7" key="1">
    <citation type="submission" date="2016-05" db="EMBL/GenBank/DDBJ databases">
        <authorList>
            <person name="Lavstsen T."/>
            <person name="Jespersen J.S."/>
        </authorList>
    </citation>
    <scope>NUCLEOTIDE SEQUENCE</scope>
    <source>
        <tissue evidence="7">Brain</tissue>
    </source>
</reference>
<feature type="transmembrane region" description="Helical" evidence="5">
    <location>
        <begin position="165"/>
        <end position="189"/>
    </location>
</feature>
<keyword evidence="3 5" id="KW-1133">Transmembrane helix</keyword>
<evidence type="ECO:0000259" key="6">
    <source>
        <dbReference type="Pfam" id="PF01694"/>
    </source>
</evidence>
<dbReference type="Pfam" id="PF01694">
    <property type="entry name" value="Rhomboid"/>
    <property type="match status" value="1"/>
</dbReference>
<feature type="domain" description="Peptidase S54 rhomboid" evidence="6">
    <location>
        <begin position="73"/>
        <end position="199"/>
    </location>
</feature>
<feature type="transmembrane region" description="Helical" evidence="5">
    <location>
        <begin position="135"/>
        <end position="153"/>
    </location>
</feature>
<dbReference type="SUPFAM" id="SSF144091">
    <property type="entry name" value="Rhomboid-like"/>
    <property type="match status" value="1"/>
</dbReference>
<evidence type="ECO:0000256" key="5">
    <source>
        <dbReference type="SAM" id="Phobius"/>
    </source>
</evidence>
<feature type="transmembrane region" description="Helical" evidence="5">
    <location>
        <begin position="35"/>
        <end position="53"/>
    </location>
</feature>
<evidence type="ECO:0000256" key="4">
    <source>
        <dbReference type="ARBA" id="ARBA00023136"/>
    </source>
</evidence>
<dbReference type="Gene3D" id="1.10.8.10">
    <property type="entry name" value="DNA helicase RuvA subunit, C-terminal domain"/>
    <property type="match status" value="1"/>
</dbReference>
<sequence length="374" mass="41409">MCLIVNVRFLFARTDLEQLKKKNMQGAWFRPGRPGLCLATSVLVIVMVLMYAGKIQASLSLGPGGDFPKFRDVFLFALSHDDLPSLLVSVALLLLSGSSQERHWGTVAWLSLSILTMILLPLVYTLVLFVGSGGASRICGYSAIQLTLITAQCRQTAQRRLLRFLPVWILPWLLLLVGLLLLPGTPALLHFCAICIGHNYHQPLIRMLQELEEVKIFDFIPHWLLVPTSSRFKLPTFATSERSRTQFLPADQATFPPGTAFHHHPWMEQSPLWVMEESAAVSEAELLEEEMLRAGILASLQDAPEVESNKKVEVPKSSVSSLRLQQLEKMGFPTEKAVVALAATKQLDGAISLLIEDSIGEQAVVVSKGKSPHL</sequence>
<comment type="subcellular location">
    <subcellularLocation>
        <location evidence="1">Membrane</location>
        <topology evidence="1">Multi-pass membrane protein</topology>
    </subcellularLocation>
</comment>
<gene>
    <name evidence="7" type="primary">RHBDD3</name>
</gene>
<reference evidence="7" key="2">
    <citation type="submission" date="2016-06" db="EMBL/GenBank/DDBJ databases">
        <title>The genome of a short-lived fish provides insights into sex chromosome evolution and the genetic control of aging.</title>
        <authorList>
            <person name="Reichwald K."/>
            <person name="Felder M."/>
            <person name="Petzold A."/>
            <person name="Koch P."/>
            <person name="Groth M."/>
            <person name="Platzer M."/>
        </authorList>
    </citation>
    <scope>NUCLEOTIDE SEQUENCE</scope>
    <source>
        <tissue evidence="7">Brain</tissue>
    </source>
</reference>
<keyword evidence="4 5" id="KW-0472">Membrane</keyword>
<dbReference type="InterPro" id="IPR022764">
    <property type="entry name" value="Peptidase_S54_rhomboid_dom"/>
</dbReference>
<dbReference type="InterPro" id="IPR009060">
    <property type="entry name" value="UBA-like_sf"/>
</dbReference>
<name>A0A1A8SG38_9TELE</name>
<feature type="transmembrane region" description="Helical" evidence="5">
    <location>
        <begin position="107"/>
        <end position="129"/>
    </location>
</feature>
<evidence type="ECO:0000313" key="7">
    <source>
        <dbReference type="EMBL" id="SBS16629.1"/>
    </source>
</evidence>
<evidence type="ECO:0000256" key="2">
    <source>
        <dbReference type="ARBA" id="ARBA00022692"/>
    </source>
</evidence>
<dbReference type="InterPro" id="IPR035952">
    <property type="entry name" value="Rhomboid-like_sf"/>
</dbReference>
<keyword evidence="2 5" id="KW-0812">Transmembrane</keyword>
<dbReference type="SUPFAM" id="SSF46934">
    <property type="entry name" value="UBA-like"/>
    <property type="match status" value="1"/>
</dbReference>
<dbReference type="Gene3D" id="1.20.1540.10">
    <property type="entry name" value="Rhomboid-like"/>
    <property type="match status" value="1"/>
</dbReference>
<dbReference type="EMBL" id="HAEI01014160">
    <property type="protein sequence ID" value="SBS16629.1"/>
    <property type="molecule type" value="Transcribed_RNA"/>
</dbReference>
<feature type="transmembrane region" description="Helical" evidence="5">
    <location>
        <begin position="73"/>
        <end position="95"/>
    </location>
</feature>